<evidence type="ECO:0000256" key="2">
    <source>
        <dbReference type="ARBA" id="ARBA00022692"/>
    </source>
</evidence>
<dbReference type="EMBL" id="VMGN01000004">
    <property type="protein sequence ID" value="TSC94883.1"/>
    <property type="molecule type" value="Genomic_DNA"/>
</dbReference>
<evidence type="ECO:0000256" key="4">
    <source>
        <dbReference type="ARBA" id="ARBA00023136"/>
    </source>
</evidence>
<dbReference type="Proteomes" id="UP000316495">
    <property type="component" value="Unassembled WGS sequence"/>
</dbReference>
<evidence type="ECO:0000256" key="1">
    <source>
        <dbReference type="ARBA" id="ARBA00004141"/>
    </source>
</evidence>
<reference evidence="7 8" key="1">
    <citation type="submission" date="2017-07" db="EMBL/GenBank/DDBJ databases">
        <title>Mechanisms for carbon and nitrogen cycling indicate functional differentiation within the Candidate Phyla Radiation.</title>
        <authorList>
            <person name="Danczak R.E."/>
            <person name="Johnston M.D."/>
            <person name="Kenah C."/>
            <person name="Slattery M."/>
            <person name="Wrighton K.C."/>
            <person name="Wilkins M.J."/>
        </authorList>
    </citation>
    <scope>NUCLEOTIDE SEQUENCE [LARGE SCALE GENOMIC DNA]</scope>
    <source>
        <strain evidence="7">Athens1014_28</strain>
    </source>
</reference>
<sequence length="423" mass="48049">MYYYLLLFLALYLPFQIALNPTQGIDLASVRILALLIFFLWLLRGLKEKKLVLTSSSVSPLIISFLFFCLFSTFASQNIQWSVRKLLFLLSFFPLFFVISASLWNKEKIKLLSNLLVLGAFLTAIIGLFQFSLQFILGIDTSLSLWEKITTPLLGNSFSQSVFQHSSWLVNINNRTFFRATSLFPDPHMLSFYLNMLFPLSLAIYFSSFEKKYAFISAVILLASLLTFSRGGYFGLLAGTIFFFSFFLARKKYQLKTASTVAIFFASILVIFFVFFTTPIGQRFFSSFNSQEGSNSERIKIWNKTIEIIQENPLLGVGIGNYPLSIEPASTYRDPIYAHNTYLDLAVETGIITSLIWIAILFLSIFNLTQNKTSLIFLGFSSGIVSFSAHSFFDTAIFSVHVLPLLIIFIAFSAIKEKSYELV</sequence>
<feature type="transmembrane region" description="Helical" evidence="5">
    <location>
        <begin position="373"/>
        <end position="390"/>
    </location>
</feature>
<name>A0A554LPU2_9BACT</name>
<feature type="transmembrane region" description="Helical" evidence="5">
    <location>
        <begin position="188"/>
        <end position="206"/>
    </location>
</feature>
<dbReference type="AlphaFoldDB" id="A0A554LPU2"/>
<dbReference type="GO" id="GO:0016020">
    <property type="term" value="C:membrane"/>
    <property type="evidence" value="ECO:0007669"/>
    <property type="project" value="UniProtKB-SubCell"/>
</dbReference>
<evidence type="ECO:0000313" key="8">
    <source>
        <dbReference type="Proteomes" id="UP000316495"/>
    </source>
</evidence>
<feature type="transmembrane region" description="Helical" evidence="5">
    <location>
        <begin position="345"/>
        <end position="366"/>
    </location>
</feature>
<feature type="transmembrane region" description="Helical" evidence="5">
    <location>
        <begin position="396"/>
        <end position="415"/>
    </location>
</feature>
<feature type="transmembrane region" description="Helical" evidence="5">
    <location>
        <begin position="116"/>
        <end position="137"/>
    </location>
</feature>
<feature type="transmembrane region" description="Helical" evidence="5">
    <location>
        <begin position="28"/>
        <end position="44"/>
    </location>
</feature>
<dbReference type="InterPro" id="IPR007016">
    <property type="entry name" value="O-antigen_ligase-rel_domated"/>
</dbReference>
<comment type="subcellular location">
    <subcellularLocation>
        <location evidence="1">Membrane</location>
        <topology evidence="1">Multi-pass membrane protein</topology>
    </subcellularLocation>
</comment>
<feature type="transmembrane region" description="Helical" evidence="5">
    <location>
        <begin position="213"/>
        <end position="228"/>
    </location>
</feature>
<gene>
    <name evidence="7" type="ORF">Athens101428_89</name>
</gene>
<accession>A0A554LPU2</accession>
<organism evidence="7 8">
    <name type="scientific">Candidatus Berkelbacteria bacterium Athens1014_28</name>
    <dbReference type="NCBI Taxonomy" id="2017145"/>
    <lineage>
        <taxon>Bacteria</taxon>
        <taxon>Candidatus Berkelbacteria</taxon>
    </lineage>
</organism>
<comment type="caution">
    <text evidence="7">The sequence shown here is derived from an EMBL/GenBank/DDBJ whole genome shotgun (WGS) entry which is preliminary data.</text>
</comment>
<keyword evidence="4 5" id="KW-0472">Membrane</keyword>
<proteinExistence type="predicted"/>
<feature type="transmembrane region" description="Helical" evidence="5">
    <location>
        <begin position="86"/>
        <end position="104"/>
    </location>
</feature>
<dbReference type="Pfam" id="PF04932">
    <property type="entry name" value="Wzy_C"/>
    <property type="match status" value="1"/>
</dbReference>
<evidence type="ECO:0000259" key="6">
    <source>
        <dbReference type="Pfam" id="PF04932"/>
    </source>
</evidence>
<protein>
    <recommendedName>
        <fullName evidence="6">O-antigen ligase-related domain-containing protein</fullName>
    </recommendedName>
</protein>
<evidence type="ECO:0000256" key="5">
    <source>
        <dbReference type="SAM" id="Phobius"/>
    </source>
</evidence>
<feature type="transmembrane region" description="Helical" evidence="5">
    <location>
        <begin position="261"/>
        <end position="280"/>
    </location>
</feature>
<dbReference type="PANTHER" id="PTHR37422:SF17">
    <property type="entry name" value="O-ANTIGEN LIGASE"/>
    <property type="match status" value="1"/>
</dbReference>
<feature type="transmembrane region" description="Helical" evidence="5">
    <location>
        <begin position="51"/>
        <end position="74"/>
    </location>
</feature>
<evidence type="ECO:0000313" key="7">
    <source>
        <dbReference type="EMBL" id="TSC94883.1"/>
    </source>
</evidence>
<keyword evidence="2 5" id="KW-0812">Transmembrane</keyword>
<evidence type="ECO:0000256" key="3">
    <source>
        <dbReference type="ARBA" id="ARBA00022989"/>
    </source>
</evidence>
<feature type="transmembrane region" description="Helical" evidence="5">
    <location>
        <begin position="234"/>
        <end position="249"/>
    </location>
</feature>
<feature type="domain" description="O-antigen ligase-related" evidence="6">
    <location>
        <begin position="217"/>
        <end position="358"/>
    </location>
</feature>
<keyword evidence="3 5" id="KW-1133">Transmembrane helix</keyword>
<dbReference type="PANTHER" id="PTHR37422">
    <property type="entry name" value="TEICHURONIC ACID BIOSYNTHESIS PROTEIN TUAE"/>
    <property type="match status" value="1"/>
</dbReference>
<dbReference type="InterPro" id="IPR051533">
    <property type="entry name" value="WaaL-like"/>
</dbReference>